<feature type="domain" description="Gamma tubulin complex component protein N-terminal" evidence="6">
    <location>
        <begin position="246"/>
        <end position="383"/>
    </location>
</feature>
<reference evidence="7" key="1">
    <citation type="journal article" date="2022" name="bioRxiv">
        <title>Genomics of Preaxostyla Flagellates Illuminates Evolutionary Transitions and the Path Towards Mitochondrial Loss.</title>
        <authorList>
            <person name="Novak L.V.F."/>
            <person name="Treitli S.C."/>
            <person name="Pyrih J."/>
            <person name="Halakuc P."/>
            <person name="Pipaliya S.V."/>
            <person name="Vacek V."/>
            <person name="Brzon O."/>
            <person name="Soukal P."/>
            <person name="Eme L."/>
            <person name="Dacks J.B."/>
            <person name="Karnkowska A."/>
            <person name="Elias M."/>
            <person name="Hampl V."/>
        </authorList>
    </citation>
    <scope>NUCLEOTIDE SEQUENCE</scope>
    <source>
        <strain evidence="7">RCP-MX</strain>
    </source>
</reference>
<dbReference type="InterPro" id="IPR007259">
    <property type="entry name" value="GCP"/>
</dbReference>
<dbReference type="PANTHER" id="PTHR19302:SF14">
    <property type="entry name" value="GAMMA-TUBULIN COMPLEX COMPONENT 3"/>
    <property type="match status" value="1"/>
</dbReference>
<sequence>MSENSNSLLAQLVTSIFKHTVDPRGVTSLAKLTPSDYDHLVSFSSTILESALAPDRTLDERRISKTIQTMLVRETRIKEAQRYQALHRQLSAETTSPLSHRWALFYTLHSLMDLSDSTGSDATTATPLVGLPPLGVPTSLPKASALPWDSLNHQLALLSGGISTVSSGGKPPKQQQQQQQQQQDLIPARCSTELDHDRGDVLDISIFTSTSPTALPTRMYHPPSVTRATVELTPAGDDEVGEVDLIRDVLFAMQGIEGSYIRYDTQARAYTIDPTVGIAEPTRRALQRLVQVGCFYRWLRDYVRTRLDAPGISLVEQALCAAVQQELCEYQRMVATLDAQLPPALRTTSALTLRKLRVWIFDPEQRFDFLWSLLTQAGDARGGR</sequence>
<dbReference type="EMBL" id="JAPMOS010000124">
    <property type="protein sequence ID" value="KAJ4455008.1"/>
    <property type="molecule type" value="Genomic_DNA"/>
</dbReference>
<keyword evidence="2" id="KW-0963">Cytoplasm</keyword>
<evidence type="ECO:0000259" key="6">
    <source>
        <dbReference type="Pfam" id="PF17681"/>
    </source>
</evidence>
<keyword evidence="3" id="KW-0493">Microtubule</keyword>
<accession>A0ABQ8U6N5</accession>
<feature type="compositionally biased region" description="Low complexity" evidence="5">
    <location>
        <begin position="174"/>
        <end position="183"/>
    </location>
</feature>
<evidence type="ECO:0000313" key="7">
    <source>
        <dbReference type="EMBL" id="KAJ4455008.1"/>
    </source>
</evidence>
<proteinExistence type="predicted"/>
<keyword evidence="8" id="KW-1185">Reference proteome</keyword>
<evidence type="ECO:0000256" key="5">
    <source>
        <dbReference type="SAM" id="MobiDB-lite"/>
    </source>
</evidence>
<dbReference type="Pfam" id="PF17681">
    <property type="entry name" value="GCP_N_terminal"/>
    <property type="match status" value="1"/>
</dbReference>
<protein>
    <submittedName>
        <fullName evidence="7">Gamma-tubulin complex component 3</fullName>
    </submittedName>
</protein>
<gene>
    <name evidence="7" type="ORF">PAPYR_10136</name>
</gene>
<feature type="region of interest" description="Disordered" evidence="5">
    <location>
        <begin position="162"/>
        <end position="185"/>
    </location>
</feature>
<evidence type="ECO:0000256" key="3">
    <source>
        <dbReference type="ARBA" id="ARBA00022701"/>
    </source>
</evidence>
<dbReference type="Proteomes" id="UP001141327">
    <property type="component" value="Unassembled WGS sequence"/>
</dbReference>
<evidence type="ECO:0000256" key="4">
    <source>
        <dbReference type="ARBA" id="ARBA00023212"/>
    </source>
</evidence>
<evidence type="ECO:0000256" key="2">
    <source>
        <dbReference type="ARBA" id="ARBA00022490"/>
    </source>
</evidence>
<dbReference type="PANTHER" id="PTHR19302">
    <property type="entry name" value="GAMMA TUBULIN COMPLEX PROTEIN"/>
    <property type="match status" value="1"/>
</dbReference>
<comment type="subcellular location">
    <subcellularLocation>
        <location evidence="1">Cytoplasm</location>
        <location evidence="1">Cytoskeleton</location>
    </subcellularLocation>
</comment>
<organism evidence="7 8">
    <name type="scientific">Paratrimastix pyriformis</name>
    <dbReference type="NCBI Taxonomy" id="342808"/>
    <lineage>
        <taxon>Eukaryota</taxon>
        <taxon>Metamonada</taxon>
        <taxon>Preaxostyla</taxon>
        <taxon>Paratrimastigidae</taxon>
        <taxon>Paratrimastix</taxon>
    </lineage>
</organism>
<dbReference type="InterPro" id="IPR041470">
    <property type="entry name" value="GCP_N"/>
</dbReference>
<evidence type="ECO:0000313" key="8">
    <source>
        <dbReference type="Proteomes" id="UP001141327"/>
    </source>
</evidence>
<comment type="caution">
    <text evidence="7">The sequence shown here is derived from an EMBL/GenBank/DDBJ whole genome shotgun (WGS) entry which is preliminary data.</text>
</comment>
<evidence type="ECO:0000256" key="1">
    <source>
        <dbReference type="ARBA" id="ARBA00004245"/>
    </source>
</evidence>
<name>A0ABQ8U6N5_9EUKA</name>
<keyword evidence="4" id="KW-0206">Cytoskeleton</keyword>